<gene>
    <name evidence="2" type="primary">LOC127750012</name>
</gene>
<dbReference type="RefSeq" id="XP_052126354.1">
    <property type="nucleotide sequence ID" value="XM_052270394.1"/>
</dbReference>
<accession>A0A9C6UA41</accession>
<keyword evidence="1" id="KW-1185">Reference proteome</keyword>
<proteinExistence type="predicted"/>
<dbReference type="Proteomes" id="UP000504606">
    <property type="component" value="Unplaced"/>
</dbReference>
<dbReference type="KEGG" id="foc:127750012"/>
<evidence type="ECO:0000313" key="1">
    <source>
        <dbReference type="Proteomes" id="UP000504606"/>
    </source>
</evidence>
<dbReference type="AlphaFoldDB" id="A0A9C6UA41"/>
<organism evidence="1 2">
    <name type="scientific">Frankliniella occidentalis</name>
    <name type="common">Western flower thrips</name>
    <name type="synonym">Euthrips occidentalis</name>
    <dbReference type="NCBI Taxonomy" id="133901"/>
    <lineage>
        <taxon>Eukaryota</taxon>
        <taxon>Metazoa</taxon>
        <taxon>Ecdysozoa</taxon>
        <taxon>Arthropoda</taxon>
        <taxon>Hexapoda</taxon>
        <taxon>Insecta</taxon>
        <taxon>Pterygota</taxon>
        <taxon>Neoptera</taxon>
        <taxon>Paraneoptera</taxon>
        <taxon>Thysanoptera</taxon>
        <taxon>Terebrantia</taxon>
        <taxon>Thripoidea</taxon>
        <taxon>Thripidae</taxon>
        <taxon>Frankliniella</taxon>
    </lineage>
</organism>
<name>A0A9C6UA41_FRAOC</name>
<dbReference type="GeneID" id="127750012"/>
<reference evidence="2" key="1">
    <citation type="submission" date="2025-08" db="UniProtKB">
        <authorList>
            <consortium name="RefSeq"/>
        </authorList>
    </citation>
    <scope>IDENTIFICATION</scope>
    <source>
        <tissue evidence="2">Whole organism</tissue>
    </source>
</reference>
<protein>
    <submittedName>
        <fullName evidence="2">Uncharacterized protein LOC127750012</fullName>
    </submittedName>
</protein>
<sequence length="130" mass="14748">MNPIAIPDDFVELVREGRSLQQSMDLRREHSLGAVQPYILATGTAKKIESLSVVLGDSHIIKLPRGCLPLRAVDVLIKAHWALSSHFCLGWKNTFRFLSTHIYKLPLENERLSTFTAEYKKLMSIEVDKS</sequence>
<evidence type="ECO:0000313" key="2">
    <source>
        <dbReference type="RefSeq" id="XP_052126354.1"/>
    </source>
</evidence>